<evidence type="ECO:0000313" key="3">
    <source>
        <dbReference type="EMBL" id="GHH98635.1"/>
    </source>
</evidence>
<name>A0ABQ3N811_9BACI</name>
<keyword evidence="4" id="KW-1185">Reference proteome</keyword>
<evidence type="ECO:0000313" key="4">
    <source>
        <dbReference type="Proteomes" id="UP000637074"/>
    </source>
</evidence>
<dbReference type="EMBL" id="BNDS01000008">
    <property type="protein sequence ID" value="GHH98635.1"/>
    <property type="molecule type" value="Genomic_DNA"/>
</dbReference>
<sequence>MKKEKTFYTGEAIRRLREAKGMVQEELAHYSNLDRSYISDLERNIKTPSIYTIFKLAKGLEMEPEEVVKEIKKDNDDFDSKFEKEENRSP</sequence>
<organism evidence="3 4">
    <name type="scientific">Neobacillus kokaensis</name>
    <dbReference type="NCBI Taxonomy" id="2759023"/>
    <lineage>
        <taxon>Bacteria</taxon>
        <taxon>Bacillati</taxon>
        <taxon>Bacillota</taxon>
        <taxon>Bacilli</taxon>
        <taxon>Bacillales</taxon>
        <taxon>Bacillaceae</taxon>
        <taxon>Neobacillus</taxon>
    </lineage>
</organism>
<dbReference type="InterPro" id="IPR050807">
    <property type="entry name" value="TransReg_Diox_bact_type"/>
</dbReference>
<dbReference type="InterPro" id="IPR001387">
    <property type="entry name" value="Cro/C1-type_HTH"/>
</dbReference>
<dbReference type="CDD" id="cd00093">
    <property type="entry name" value="HTH_XRE"/>
    <property type="match status" value="1"/>
</dbReference>
<proteinExistence type="predicted"/>
<dbReference type="PROSITE" id="PS50943">
    <property type="entry name" value="HTH_CROC1"/>
    <property type="match status" value="1"/>
</dbReference>
<feature type="domain" description="HTH cro/C1-type" evidence="2">
    <location>
        <begin position="13"/>
        <end position="67"/>
    </location>
</feature>
<reference evidence="3 4" key="1">
    <citation type="journal article" date="2022" name="Int. J. Syst. Evol. Microbiol.">
        <title>Neobacillus kokaensis sp. nov., isolated from soil.</title>
        <authorList>
            <person name="Yuki K."/>
            <person name="Matsubara H."/>
            <person name="Yamaguchi S."/>
        </authorList>
    </citation>
    <scope>NUCLEOTIDE SEQUENCE [LARGE SCALE GENOMIC DNA]</scope>
    <source>
        <strain evidence="3 4">LOB 377</strain>
    </source>
</reference>
<dbReference type="PANTHER" id="PTHR46797">
    <property type="entry name" value="HTH-TYPE TRANSCRIPTIONAL REGULATOR"/>
    <property type="match status" value="1"/>
</dbReference>
<gene>
    <name evidence="3" type="ORF">AM1BK_21780</name>
</gene>
<dbReference type="Gene3D" id="1.10.260.40">
    <property type="entry name" value="lambda repressor-like DNA-binding domains"/>
    <property type="match status" value="1"/>
</dbReference>
<dbReference type="RefSeq" id="WP_223282650.1">
    <property type="nucleotide sequence ID" value="NZ_BNDS01000008.1"/>
</dbReference>
<dbReference type="Pfam" id="PF01381">
    <property type="entry name" value="HTH_3"/>
    <property type="match status" value="1"/>
</dbReference>
<dbReference type="Proteomes" id="UP000637074">
    <property type="component" value="Unassembled WGS sequence"/>
</dbReference>
<dbReference type="PANTHER" id="PTHR46797:SF1">
    <property type="entry name" value="METHYLPHOSPHONATE SYNTHASE"/>
    <property type="match status" value="1"/>
</dbReference>
<accession>A0ABQ3N811</accession>
<dbReference type="SUPFAM" id="SSF47413">
    <property type="entry name" value="lambda repressor-like DNA-binding domains"/>
    <property type="match status" value="1"/>
</dbReference>
<keyword evidence="1" id="KW-0238">DNA-binding</keyword>
<evidence type="ECO:0000256" key="1">
    <source>
        <dbReference type="ARBA" id="ARBA00023125"/>
    </source>
</evidence>
<protein>
    <recommendedName>
        <fullName evidence="2">HTH cro/C1-type domain-containing protein</fullName>
    </recommendedName>
</protein>
<evidence type="ECO:0000259" key="2">
    <source>
        <dbReference type="PROSITE" id="PS50943"/>
    </source>
</evidence>
<dbReference type="InterPro" id="IPR010982">
    <property type="entry name" value="Lambda_DNA-bd_dom_sf"/>
</dbReference>
<comment type="caution">
    <text evidence="3">The sequence shown here is derived from an EMBL/GenBank/DDBJ whole genome shotgun (WGS) entry which is preliminary data.</text>
</comment>
<dbReference type="SMART" id="SM00530">
    <property type="entry name" value="HTH_XRE"/>
    <property type="match status" value="1"/>
</dbReference>